<dbReference type="EMBL" id="CP001342">
    <property type="protein sequence ID" value="ACL42425.1"/>
    <property type="molecule type" value="Genomic_DNA"/>
</dbReference>
<reference evidence="3" key="1">
    <citation type="submission" date="2009-01" db="EMBL/GenBank/DDBJ databases">
        <title>Complete sequence of plasmid1 of Arthrobacter chlorophenolicus A6.</title>
        <authorList>
            <consortium name="US DOE Joint Genome Institute"/>
            <person name="Lucas S."/>
            <person name="Copeland A."/>
            <person name="Lapidus A."/>
            <person name="Glavina del Rio T."/>
            <person name="Tice H."/>
            <person name="Bruce D."/>
            <person name="Goodwin L."/>
            <person name="Pitluck S."/>
            <person name="Goltsman E."/>
            <person name="Clum A."/>
            <person name="Larimer F."/>
            <person name="Land M."/>
            <person name="Hauser L."/>
            <person name="Kyrpides N."/>
            <person name="Mikhailova N."/>
            <person name="Jansson J."/>
            <person name="Richardson P."/>
        </authorList>
    </citation>
    <scope>NUCLEOTIDE SEQUENCE [LARGE SCALE GENOMIC DNA]</scope>
    <source>
        <strain evidence="3">A6</strain>
        <plasmid evidence="3">pACHL01</plasmid>
    </source>
</reference>
<evidence type="ECO:0000313" key="3">
    <source>
        <dbReference type="EMBL" id="ACL42425.1"/>
    </source>
</evidence>
<feature type="transmembrane region" description="Helical" evidence="2">
    <location>
        <begin position="30"/>
        <end position="52"/>
    </location>
</feature>
<evidence type="ECO:0000256" key="2">
    <source>
        <dbReference type="SAM" id="Phobius"/>
    </source>
</evidence>
<name>B8HJ28_PSECP</name>
<dbReference type="KEGG" id="ach:Achl_4474"/>
<accession>B8HJ28</accession>
<dbReference type="AlphaFoldDB" id="B8HJ28"/>
<proteinExistence type="predicted"/>
<keyword evidence="2" id="KW-0472">Membrane</keyword>
<dbReference type="HOGENOM" id="CLU_626491_0_0_11"/>
<keyword evidence="4" id="KW-1185">Reference proteome</keyword>
<evidence type="ECO:0000256" key="1">
    <source>
        <dbReference type="SAM" id="MobiDB-lite"/>
    </source>
</evidence>
<keyword evidence="2" id="KW-1133">Transmembrane helix</keyword>
<sequence length="437" mass="46455">MTLFPNTRRLVARARHVLKSVSGAFDLPSIITGVVVVGILAAGILAAVFAVIPFSQDNSAKQDLDSVRTAQGVAKAKDSGYMDKASLIAVPYLSSGDDVAVSTNTDRTCYLALSKSGTGKIYYSDNKSNEAKELVAGATVNCITPAQLDDMITDVGGYGPGSSNPSAGGPGGDSGGGPGGSDGGGGTYTPGGAVPVGYTYGANFGACPAPFAEALKARFLADGSQKYFLGYSLPWNDPAADAAWDDYAVLDDAAWELESALTPSQKATYQNFRSYADEVPGYTAAEDAWWDTYSQASFNQMNELMASAVPTFCGAVSAGSPTFKCAPGVHEYLTLANAYYHNYMYENQRYTADGSDANYNAWIYRPTSPQEYPDDAAKDAAYNNVMALNNGYSFYITQAQNQVRAENTAAWSAFAADTSRTNFDTWVNYEYPTNVCR</sequence>
<feature type="region of interest" description="Disordered" evidence="1">
    <location>
        <begin position="154"/>
        <end position="188"/>
    </location>
</feature>
<gene>
    <name evidence="3" type="ordered locus">Achl_4474</name>
</gene>
<dbReference type="Proteomes" id="UP000002505">
    <property type="component" value="Plasmid pACHL01"/>
</dbReference>
<feature type="compositionally biased region" description="Gly residues" evidence="1">
    <location>
        <begin position="168"/>
        <end position="188"/>
    </location>
</feature>
<geneLocation type="plasmid" evidence="3 4">
    <name>pACHL01</name>
</geneLocation>
<organism evidence="3 4">
    <name type="scientific">Pseudarthrobacter chlorophenolicus (strain ATCC 700700 / DSM 12829 / CIP 107037 / JCM 12360 / KCTC 9906 / NCIMB 13794 / A6)</name>
    <name type="common">Arthrobacter chlorophenolicus</name>
    <dbReference type="NCBI Taxonomy" id="452863"/>
    <lineage>
        <taxon>Bacteria</taxon>
        <taxon>Bacillati</taxon>
        <taxon>Actinomycetota</taxon>
        <taxon>Actinomycetes</taxon>
        <taxon>Micrococcales</taxon>
        <taxon>Micrococcaceae</taxon>
        <taxon>Pseudarthrobacter</taxon>
    </lineage>
</organism>
<evidence type="ECO:0000313" key="4">
    <source>
        <dbReference type="Proteomes" id="UP000002505"/>
    </source>
</evidence>
<keyword evidence="3" id="KW-0614">Plasmid</keyword>
<keyword evidence="2" id="KW-0812">Transmembrane</keyword>
<protein>
    <submittedName>
        <fullName evidence="3">Uncharacterized protein</fullName>
    </submittedName>
</protein>